<dbReference type="SUPFAM" id="SSF57840">
    <property type="entry name" value="Ribosomal protein L36"/>
    <property type="match status" value="1"/>
</dbReference>
<dbReference type="InterPro" id="IPR000473">
    <property type="entry name" value="Ribosomal_bL36"/>
</dbReference>
<evidence type="ECO:0000313" key="9">
    <source>
        <dbReference type="Proteomes" id="UP001519460"/>
    </source>
</evidence>
<proteinExistence type="inferred from homology"/>
<dbReference type="InterPro" id="IPR052143">
    <property type="entry name" value="Mitoribosomal_bL36m"/>
</dbReference>
<dbReference type="HAMAP" id="MF_00251">
    <property type="entry name" value="Ribosomal_bL36"/>
    <property type="match status" value="1"/>
</dbReference>
<evidence type="ECO:0000256" key="7">
    <source>
        <dbReference type="RuleBase" id="RU000570"/>
    </source>
</evidence>
<keyword evidence="3" id="KW-0809">Transit peptide</keyword>
<dbReference type="EMBL" id="JACVVK020000593">
    <property type="protein sequence ID" value="KAK7463999.1"/>
    <property type="molecule type" value="Genomic_DNA"/>
</dbReference>
<evidence type="ECO:0000256" key="6">
    <source>
        <dbReference type="ARBA" id="ARBA00023274"/>
    </source>
</evidence>
<dbReference type="PROSITE" id="PS00828">
    <property type="entry name" value="RIBOSOMAL_L36"/>
    <property type="match status" value="1"/>
</dbReference>
<dbReference type="PANTHER" id="PTHR46909:SF1">
    <property type="entry name" value="LARGE RIBOSOMAL SUBUNIT PROTEIN BL36M"/>
    <property type="match status" value="1"/>
</dbReference>
<dbReference type="Proteomes" id="UP001519460">
    <property type="component" value="Unassembled WGS sequence"/>
</dbReference>
<comment type="subcellular location">
    <subcellularLocation>
        <location evidence="1">Mitochondrion</location>
    </subcellularLocation>
</comment>
<dbReference type="PANTHER" id="PTHR46909">
    <property type="entry name" value="39S RIBOSOMAL PROTEIN L36, MITOCHONDRIAL"/>
    <property type="match status" value="1"/>
</dbReference>
<evidence type="ECO:0000256" key="3">
    <source>
        <dbReference type="ARBA" id="ARBA00022946"/>
    </source>
</evidence>
<name>A0ABD0J7Y2_9CAEN</name>
<keyword evidence="6 7" id="KW-0687">Ribonucleoprotein</keyword>
<evidence type="ECO:0000256" key="5">
    <source>
        <dbReference type="ARBA" id="ARBA00023128"/>
    </source>
</evidence>
<comment type="similarity">
    <text evidence="2 7">Belongs to the bacterial ribosomal protein bL36 family.</text>
</comment>
<dbReference type="InterPro" id="IPR035977">
    <property type="entry name" value="Ribosomal_bL36_sp"/>
</dbReference>
<sequence length="211" mass="23759">MGCFSTTYNIGMPCIATTSLRKMASALRGVVGKVITAVCQTVAFIPTRPCIAKTVSPTSLLQHTRLLSTVRHLPSCITGLGKAPSPSSLPCAQSTVSLFSPTSSILSQVNKFTPVAFTQTRSYHVRLAVKRRCSGCYFVRRKGRLFVECKLKPRHKQMQMISKRKLWREDYSKGSIRTAVFWKYNEQRYYKLGDNEYARHDWLKGKIGVTV</sequence>
<organism evidence="8 9">
    <name type="scientific">Batillaria attramentaria</name>
    <dbReference type="NCBI Taxonomy" id="370345"/>
    <lineage>
        <taxon>Eukaryota</taxon>
        <taxon>Metazoa</taxon>
        <taxon>Spiralia</taxon>
        <taxon>Lophotrochozoa</taxon>
        <taxon>Mollusca</taxon>
        <taxon>Gastropoda</taxon>
        <taxon>Caenogastropoda</taxon>
        <taxon>Sorbeoconcha</taxon>
        <taxon>Cerithioidea</taxon>
        <taxon>Batillariidae</taxon>
        <taxon>Batillaria</taxon>
    </lineage>
</organism>
<dbReference type="Pfam" id="PF00444">
    <property type="entry name" value="Ribosomal_L36"/>
    <property type="match status" value="1"/>
</dbReference>
<evidence type="ECO:0000256" key="2">
    <source>
        <dbReference type="ARBA" id="ARBA00007645"/>
    </source>
</evidence>
<reference evidence="8 9" key="1">
    <citation type="journal article" date="2023" name="Sci. Data">
        <title>Genome assembly of the Korean intertidal mud-creeper Batillaria attramentaria.</title>
        <authorList>
            <person name="Patra A.K."/>
            <person name="Ho P.T."/>
            <person name="Jun S."/>
            <person name="Lee S.J."/>
            <person name="Kim Y."/>
            <person name="Won Y.J."/>
        </authorList>
    </citation>
    <scope>NUCLEOTIDE SEQUENCE [LARGE SCALE GENOMIC DNA]</scope>
    <source>
        <strain evidence="8">Wonlab-2016</strain>
    </source>
</reference>
<keyword evidence="9" id="KW-1185">Reference proteome</keyword>
<dbReference type="GO" id="GO:1990904">
    <property type="term" value="C:ribonucleoprotein complex"/>
    <property type="evidence" value="ECO:0007669"/>
    <property type="project" value="UniProtKB-KW"/>
</dbReference>
<keyword evidence="5" id="KW-0496">Mitochondrion</keyword>
<evidence type="ECO:0000256" key="4">
    <source>
        <dbReference type="ARBA" id="ARBA00022980"/>
    </source>
</evidence>
<keyword evidence="4 7" id="KW-0689">Ribosomal protein</keyword>
<evidence type="ECO:0000256" key="1">
    <source>
        <dbReference type="ARBA" id="ARBA00004173"/>
    </source>
</evidence>
<gene>
    <name evidence="8" type="ORF">BaRGS_00037997</name>
</gene>
<dbReference type="AlphaFoldDB" id="A0ABD0J7Y2"/>
<evidence type="ECO:0000313" key="8">
    <source>
        <dbReference type="EMBL" id="KAK7463999.1"/>
    </source>
</evidence>
<comment type="caution">
    <text evidence="8">The sequence shown here is derived from an EMBL/GenBank/DDBJ whole genome shotgun (WGS) entry which is preliminary data.</text>
</comment>
<dbReference type="GO" id="GO:0005840">
    <property type="term" value="C:ribosome"/>
    <property type="evidence" value="ECO:0007669"/>
    <property type="project" value="UniProtKB-KW"/>
</dbReference>
<dbReference type="GO" id="GO:0005739">
    <property type="term" value="C:mitochondrion"/>
    <property type="evidence" value="ECO:0007669"/>
    <property type="project" value="UniProtKB-SubCell"/>
</dbReference>
<protein>
    <recommendedName>
        <fullName evidence="7">Ribosomal protein</fullName>
    </recommendedName>
</protein>
<accession>A0ABD0J7Y2</accession>
<dbReference type="NCBIfam" id="TIGR01022">
    <property type="entry name" value="rpmJ_bact"/>
    <property type="match status" value="1"/>
</dbReference>